<dbReference type="SUPFAM" id="SSF51215">
    <property type="entry name" value="Regulatory protein AraC"/>
    <property type="match status" value="1"/>
</dbReference>
<evidence type="ECO:0000313" key="7">
    <source>
        <dbReference type="Proteomes" id="UP000646053"/>
    </source>
</evidence>
<keyword evidence="1" id="KW-0805">Transcription regulation</keyword>
<dbReference type="SUPFAM" id="SSF46689">
    <property type="entry name" value="Homeodomain-like"/>
    <property type="match status" value="2"/>
</dbReference>
<evidence type="ECO:0000256" key="2">
    <source>
        <dbReference type="ARBA" id="ARBA00023125"/>
    </source>
</evidence>
<dbReference type="InterPro" id="IPR018062">
    <property type="entry name" value="HTH_AraC-typ_CS"/>
</dbReference>
<evidence type="ECO:0000256" key="1">
    <source>
        <dbReference type="ARBA" id="ARBA00023015"/>
    </source>
</evidence>
<evidence type="ECO:0000256" key="4">
    <source>
        <dbReference type="ARBA" id="ARBA00023163"/>
    </source>
</evidence>
<accession>A0A8J8CKC9</accession>
<gene>
    <name evidence="6" type="ORF">GS601_19330</name>
</gene>
<dbReference type="Proteomes" id="UP000646053">
    <property type="component" value="Unassembled WGS sequence"/>
</dbReference>
<organism evidence="6 7">
    <name type="scientific">Myxacorys almedinensis A</name>
    <dbReference type="NCBI Taxonomy" id="2690445"/>
    <lineage>
        <taxon>Bacteria</taxon>
        <taxon>Bacillati</taxon>
        <taxon>Cyanobacteriota</taxon>
        <taxon>Cyanophyceae</taxon>
        <taxon>Leptolyngbyales</taxon>
        <taxon>Leptolyngbyaceae</taxon>
        <taxon>Myxacorys</taxon>
        <taxon>Myxacorys almedinensis</taxon>
    </lineage>
</organism>
<dbReference type="PROSITE" id="PS01124">
    <property type="entry name" value="HTH_ARAC_FAMILY_2"/>
    <property type="match status" value="1"/>
</dbReference>
<dbReference type="GO" id="GO:0043565">
    <property type="term" value="F:sequence-specific DNA binding"/>
    <property type="evidence" value="ECO:0007669"/>
    <property type="project" value="InterPro"/>
</dbReference>
<comment type="caution">
    <text evidence="6">The sequence shown here is derived from an EMBL/GenBank/DDBJ whole genome shotgun (WGS) entry which is preliminary data.</text>
</comment>
<keyword evidence="3" id="KW-0010">Activator</keyword>
<evidence type="ECO:0000313" key="6">
    <source>
        <dbReference type="EMBL" id="NDJ19414.1"/>
    </source>
</evidence>
<reference evidence="6" key="1">
    <citation type="submission" date="2019-12" db="EMBL/GenBank/DDBJ databases">
        <title>High-Quality draft genome sequences of three cyanobacteria isolated from the limestone walls of the Old Cathedral of Coimbra.</title>
        <authorList>
            <person name="Tiago I."/>
            <person name="Soares F."/>
            <person name="Portugal A."/>
        </authorList>
    </citation>
    <scope>NUCLEOTIDE SEQUENCE</scope>
    <source>
        <strain evidence="6">A</strain>
    </source>
</reference>
<evidence type="ECO:0000256" key="3">
    <source>
        <dbReference type="ARBA" id="ARBA00023159"/>
    </source>
</evidence>
<dbReference type="PANTHER" id="PTHR46796">
    <property type="entry name" value="HTH-TYPE TRANSCRIPTIONAL ACTIVATOR RHAS-RELATED"/>
    <property type="match status" value="1"/>
</dbReference>
<dbReference type="Gene3D" id="1.10.10.60">
    <property type="entry name" value="Homeodomain-like"/>
    <property type="match status" value="2"/>
</dbReference>
<name>A0A8J8CKC9_9CYAN</name>
<protein>
    <submittedName>
        <fullName evidence="6">Helix-turn-helix domain-containing protein</fullName>
    </submittedName>
</protein>
<dbReference type="PROSITE" id="PS00041">
    <property type="entry name" value="HTH_ARAC_FAMILY_1"/>
    <property type="match status" value="1"/>
</dbReference>
<keyword evidence="7" id="KW-1185">Reference proteome</keyword>
<sequence length="305" mass="34552">MTAEQSKHPQKIPVLDYGDQPEASKLVLPKSASFSSPAQWTDLHFEVQQQPTHDTGEHLHQMHILTMITSDTPINQSINGQFQRHLVGQNNAFILPAGALHRCDWQQDIEFMFLGIDPHVFVQVGQELVNPDRIELIPHFATLQDPLIQGILFTLKQELITAGIKPDLFVDQLKTTLVTHLLRKYGAQKVKIATYADGLPRHKLNQIIDYIAVHLDSGLELKELAQQVGMSQFYFSRLFKQSLGITPHQYVIQQRVERATQLLRKGELSFAEIALACGFAHQGHLNRHFKRLTGRTPKEINGKNG</sequence>
<dbReference type="InterPro" id="IPR050204">
    <property type="entry name" value="AraC_XylS_family_regulators"/>
</dbReference>
<dbReference type="PANTHER" id="PTHR46796:SF6">
    <property type="entry name" value="ARAC SUBFAMILY"/>
    <property type="match status" value="1"/>
</dbReference>
<keyword evidence="2" id="KW-0238">DNA-binding</keyword>
<dbReference type="RefSeq" id="WP_162424938.1">
    <property type="nucleotide sequence ID" value="NZ_WVIE01000029.1"/>
</dbReference>
<dbReference type="InterPro" id="IPR037923">
    <property type="entry name" value="HTH-like"/>
</dbReference>
<proteinExistence type="predicted"/>
<dbReference type="Pfam" id="PF12833">
    <property type="entry name" value="HTH_18"/>
    <property type="match status" value="1"/>
</dbReference>
<keyword evidence="4" id="KW-0804">Transcription</keyword>
<dbReference type="GO" id="GO:0003700">
    <property type="term" value="F:DNA-binding transcription factor activity"/>
    <property type="evidence" value="ECO:0007669"/>
    <property type="project" value="InterPro"/>
</dbReference>
<dbReference type="EMBL" id="WVIE01000029">
    <property type="protein sequence ID" value="NDJ19414.1"/>
    <property type="molecule type" value="Genomic_DNA"/>
</dbReference>
<dbReference type="InterPro" id="IPR018060">
    <property type="entry name" value="HTH_AraC"/>
</dbReference>
<evidence type="ECO:0000259" key="5">
    <source>
        <dbReference type="PROSITE" id="PS01124"/>
    </source>
</evidence>
<dbReference type="AlphaFoldDB" id="A0A8J8CKC9"/>
<dbReference type="SMART" id="SM00342">
    <property type="entry name" value="HTH_ARAC"/>
    <property type="match status" value="1"/>
</dbReference>
<feature type="domain" description="HTH araC/xylS-type" evidence="5">
    <location>
        <begin position="205"/>
        <end position="303"/>
    </location>
</feature>
<dbReference type="InterPro" id="IPR009057">
    <property type="entry name" value="Homeodomain-like_sf"/>
</dbReference>